<keyword evidence="1" id="KW-0472">Membrane</keyword>
<keyword evidence="3" id="KW-1185">Reference proteome</keyword>
<feature type="transmembrane region" description="Helical" evidence="1">
    <location>
        <begin position="136"/>
        <end position="159"/>
    </location>
</feature>
<name>A0ABT3WYQ3_9BACL</name>
<dbReference type="Proteomes" id="UP001208017">
    <property type="component" value="Unassembled WGS sequence"/>
</dbReference>
<reference evidence="2 3" key="1">
    <citation type="submission" date="2022-11" db="EMBL/GenBank/DDBJ databases">
        <title>Study of microbial diversity in lake waters.</title>
        <authorList>
            <person name="Zhang J."/>
        </authorList>
    </citation>
    <scope>NUCLEOTIDE SEQUENCE [LARGE SCALE GENOMIC DNA]</scope>
    <source>
        <strain evidence="2 3">DT12</strain>
    </source>
</reference>
<dbReference type="EMBL" id="JAPMLT010000003">
    <property type="protein sequence ID" value="MCX7569799.1"/>
    <property type="molecule type" value="Genomic_DNA"/>
</dbReference>
<feature type="transmembrane region" description="Helical" evidence="1">
    <location>
        <begin position="179"/>
        <end position="202"/>
    </location>
</feature>
<evidence type="ECO:0000256" key="1">
    <source>
        <dbReference type="SAM" id="Phobius"/>
    </source>
</evidence>
<accession>A0ABT3WYQ3</accession>
<proteinExistence type="predicted"/>
<organism evidence="2 3">
    <name type="scientific">Tumebacillus lacus</name>
    <dbReference type="NCBI Taxonomy" id="2995335"/>
    <lineage>
        <taxon>Bacteria</taxon>
        <taxon>Bacillati</taxon>
        <taxon>Bacillota</taxon>
        <taxon>Bacilli</taxon>
        <taxon>Bacillales</taxon>
        <taxon>Alicyclobacillaceae</taxon>
        <taxon>Tumebacillus</taxon>
    </lineage>
</organism>
<dbReference type="RefSeq" id="WP_267151052.1">
    <property type="nucleotide sequence ID" value="NZ_JAPMLT010000003.1"/>
</dbReference>
<keyword evidence="1" id="KW-1133">Transmembrane helix</keyword>
<feature type="transmembrane region" description="Helical" evidence="1">
    <location>
        <begin position="29"/>
        <end position="51"/>
    </location>
</feature>
<sequence>MLKHVFSIFFRPQRTLDRLLAERNNGQSWGATFLLIGLHALLLFLFGIFFSRSLTDAFELMPGGFGSTDAEIMSWVMIGVFVVAILATAVFILLSRFFFSWFVQVGLWIVASRQMRETENRGEKARLLRLVQPYTLWIMMFPTLLLSLLVPLFFDMGAFFEAAMMSEMEGTDEMPDEMLPAMIGMLVWSGVSNLVSFGMYIYQVIVRVIAIRKIYDNVSVAQAFFGPFIIYALMFFVLIAAYVAFLFLMMAIGTSVDSFDPEMASAALSYLNV</sequence>
<feature type="transmembrane region" description="Helical" evidence="1">
    <location>
        <begin position="72"/>
        <end position="92"/>
    </location>
</feature>
<evidence type="ECO:0000313" key="2">
    <source>
        <dbReference type="EMBL" id="MCX7569799.1"/>
    </source>
</evidence>
<keyword evidence="1" id="KW-0812">Transmembrane</keyword>
<evidence type="ECO:0000313" key="3">
    <source>
        <dbReference type="Proteomes" id="UP001208017"/>
    </source>
</evidence>
<comment type="caution">
    <text evidence="2">The sequence shown here is derived from an EMBL/GenBank/DDBJ whole genome shotgun (WGS) entry which is preliminary data.</text>
</comment>
<gene>
    <name evidence="2" type="ORF">OS242_07460</name>
</gene>
<feature type="transmembrane region" description="Helical" evidence="1">
    <location>
        <begin position="223"/>
        <end position="252"/>
    </location>
</feature>
<evidence type="ECO:0008006" key="4">
    <source>
        <dbReference type="Google" id="ProtNLM"/>
    </source>
</evidence>
<protein>
    <recommendedName>
        <fullName evidence="4">Yip1 domain-containing protein</fullName>
    </recommendedName>
</protein>